<name>A0ABZ2GGX1_9BURK</name>
<protein>
    <recommendedName>
        <fullName evidence="4">Molecular chaperone DnaJ</fullName>
    </recommendedName>
</protein>
<evidence type="ECO:0008006" key="4">
    <source>
        <dbReference type="Google" id="ProtNLM"/>
    </source>
</evidence>
<evidence type="ECO:0000313" key="2">
    <source>
        <dbReference type="EMBL" id="WWO44976.1"/>
    </source>
</evidence>
<proteinExistence type="predicted"/>
<evidence type="ECO:0000256" key="1">
    <source>
        <dbReference type="SAM" id="MobiDB-lite"/>
    </source>
</evidence>
<dbReference type="SUPFAM" id="SSF57938">
    <property type="entry name" value="DnaJ/Hsp40 cysteine-rich domain"/>
    <property type="match status" value="1"/>
</dbReference>
<reference evidence="2 3" key="1">
    <citation type="submission" date="2024-01" db="EMBL/GenBank/DDBJ databases">
        <title>Draft genome sequences of nine bacterial species from freshwater ponds near Washington, DC.</title>
        <authorList>
            <person name="Pavloudi C."/>
            <person name="Oliver L."/>
            <person name="Slattery K."/>
            <person name="Lissner G."/>
            <person name="Saw J.H."/>
        </authorList>
    </citation>
    <scope>NUCLEOTIDE SEQUENCE [LARGE SCALE GENOMIC DNA]</scope>
    <source>
        <strain evidence="3">TB1-E2</strain>
    </source>
</reference>
<dbReference type="RefSeq" id="WP_175444610.1">
    <property type="nucleotide sequence ID" value="NZ_CP142523.1"/>
</dbReference>
<keyword evidence="3" id="KW-1185">Reference proteome</keyword>
<feature type="region of interest" description="Disordered" evidence="1">
    <location>
        <begin position="1"/>
        <end position="24"/>
    </location>
</feature>
<dbReference type="InterPro" id="IPR036410">
    <property type="entry name" value="HSP_DnaJ_Cys-rich_dom_sf"/>
</dbReference>
<accession>A0ABZ2GGX1</accession>
<organism evidence="2 3">
    <name type="scientific">Janthinobacterium aestuarii</name>
    <dbReference type="NCBI Taxonomy" id="2985511"/>
    <lineage>
        <taxon>Bacteria</taxon>
        <taxon>Pseudomonadati</taxon>
        <taxon>Pseudomonadota</taxon>
        <taxon>Betaproteobacteria</taxon>
        <taxon>Burkholderiales</taxon>
        <taxon>Oxalobacteraceae</taxon>
        <taxon>Janthinobacterium</taxon>
    </lineage>
</organism>
<dbReference type="Gene3D" id="6.20.20.10">
    <property type="match status" value="1"/>
</dbReference>
<dbReference type="EMBL" id="CP142523">
    <property type="protein sequence ID" value="WWO44976.1"/>
    <property type="molecule type" value="Genomic_DNA"/>
</dbReference>
<dbReference type="Proteomes" id="UP001373909">
    <property type="component" value="Chromosome"/>
</dbReference>
<evidence type="ECO:0000313" key="3">
    <source>
        <dbReference type="Proteomes" id="UP001373909"/>
    </source>
</evidence>
<sequence>MNTTPEPAKNPGDIAPPGTPGTGENVCTHCQGRGARADGQPCPMCGGTGVVIAGIGGG</sequence>
<gene>
    <name evidence="2" type="ORF">OPV09_19955</name>
</gene>